<dbReference type="AlphaFoldDB" id="A0A839FFJ6"/>
<accession>A0A839FFJ6</accession>
<proteinExistence type="predicted"/>
<comment type="caution">
    <text evidence="1">The sequence shown here is derived from an EMBL/GenBank/DDBJ whole genome shotgun (WGS) entry which is preliminary data.</text>
</comment>
<sequence length="93" mass="10502">MPDRSPAVDSFVAKMLDAHTRQHGEPDEVQREYLHALAADLVEQLQVPTFYASASRYGHPSSFTANRANAVEDALFPDSWVVRRFQTGPERDE</sequence>
<evidence type="ECO:0000313" key="2">
    <source>
        <dbReference type="Proteomes" id="UP000546252"/>
    </source>
</evidence>
<evidence type="ECO:0000313" key="1">
    <source>
        <dbReference type="EMBL" id="MBA8920458.1"/>
    </source>
</evidence>
<organism evidence="1 2">
    <name type="scientific">Nesterenkonia jeotgali</name>
    <dbReference type="NCBI Taxonomy" id="317018"/>
    <lineage>
        <taxon>Bacteria</taxon>
        <taxon>Bacillati</taxon>
        <taxon>Actinomycetota</taxon>
        <taxon>Actinomycetes</taxon>
        <taxon>Micrococcales</taxon>
        <taxon>Micrococcaceae</taxon>
        <taxon>Nesterenkonia</taxon>
    </lineage>
</organism>
<dbReference type="Proteomes" id="UP000546252">
    <property type="component" value="Unassembled WGS sequence"/>
</dbReference>
<name>A0A839FFJ6_9MICC</name>
<dbReference type="EMBL" id="JACJIH010000001">
    <property type="protein sequence ID" value="MBA8920458.1"/>
    <property type="molecule type" value="Genomic_DNA"/>
</dbReference>
<reference evidence="1 2" key="1">
    <citation type="submission" date="2020-08" db="EMBL/GenBank/DDBJ databases">
        <title>Sequencing the genomes of 1000 actinobacteria strains.</title>
        <authorList>
            <person name="Klenk H.-P."/>
        </authorList>
    </citation>
    <scope>NUCLEOTIDE SEQUENCE [LARGE SCALE GENOMIC DNA]</scope>
    <source>
        <strain evidence="1 2">DSM 19081</strain>
    </source>
</reference>
<gene>
    <name evidence="1" type="ORF">HNR24_000391</name>
</gene>
<protein>
    <submittedName>
        <fullName evidence="1">Uncharacterized protein</fullName>
    </submittedName>
</protein>
<dbReference type="RefSeq" id="WP_182494868.1">
    <property type="nucleotide sequence ID" value="NZ_BAAAKT010000002.1"/>
</dbReference>